<protein>
    <submittedName>
        <fullName evidence="1">Uncharacterized protein</fullName>
    </submittedName>
</protein>
<evidence type="ECO:0000313" key="1">
    <source>
        <dbReference type="EMBL" id="KAI4826476.1"/>
    </source>
</evidence>
<sequence length="88" mass="9229">PIQATSTPPPSTSSLWTCPVIAAGVTIARKSSVVQLGAVQGPSGHLVLVYWETIVTTESESPPGNDMVVSHTPQTCHQYALMADQLGE</sequence>
<organism evidence="1 2">
    <name type="scientific">Chaenocephalus aceratus</name>
    <name type="common">Blackfin icefish</name>
    <name type="synonym">Chaenichthys aceratus</name>
    <dbReference type="NCBI Taxonomy" id="36190"/>
    <lineage>
        <taxon>Eukaryota</taxon>
        <taxon>Metazoa</taxon>
        <taxon>Chordata</taxon>
        <taxon>Craniata</taxon>
        <taxon>Vertebrata</taxon>
        <taxon>Euteleostomi</taxon>
        <taxon>Actinopterygii</taxon>
        <taxon>Neopterygii</taxon>
        <taxon>Teleostei</taxon>
        <taxon>Neoteleostei</taxon>
        <taxon>Acanthomorphata</taxon>
        <taxon>Eupercaria</taxon>
        <taxon>Perciformes</taxon>
        <taxon>Notothenioidei</taxon>
        <taxon>Channichthyidae</taxon>
        <taxon>Chaenocephalus</taxon>
    </lineage>
</organism>
<gene>
    <name evidence="1" type="ORF">KUCAC02_029923</name>
</gene>
<proteinExistence type="predicted"/>
<keyword evidence="2" id="KW-1185">Reference proteome</keyword>
<reference evidence="1" key="1">
    <citation type="submission" date="2022-05" db="EMBL/GenBank/DDBJ databases">
        <title>Chromosome-level genome of Chaenocephalus aceratus.</title>
        <authorList>
            <person name="Park H."/>
        </authorList>
    </citation>
    <scope>NUCLEOTIDE SEQUENCE</scope>
    <source>
        <strain evidence="1">KU_202001</strain>
    </source>
</reference>
<comment type="caution">
    <text evidence="1">The sequence shown here is derived from an EMBL/GenBank/DDBJ whole genome shotgun (WGS) entry which is preliminary data.</text>
</comment>
<feature type="non-terminal residue" evidence="1">
    <location>
        <position position="1"/>
    </location>
</feature>
<feature type="non-terminal residue" evidence="1">
    <location>
        <position position="88"/>
    </location>
</feature>
<evidence type="ECO:0000313" key="2">
    <source>
        <dbReference type="Proteomes" id="UP001057452"/>
    </source>
</evidence>
<name>A0ACB9XHD3_CHAAC</name>
<dbReference type="Proteomes" id="UP001057452">
    <property type="component" value="Chromosome 5"/>
</dbReference>
<accession>A0ACB9XHD3</accession>
<dbReference type="EMBL" id="CM043789">
    <property type="protein sequence ID" value="KAI4826476.1"/>
    <property type="molecule type" value="Genomic_DNA"/>
</dbReference>